<dbReference type="OrthoDB" id="66881at2759"/>
<evidence type="ECO:0000313" key="8">
    <source>
        <dbReference type="Proteomes" id="UP000193144"/>
    </source>
</evidence>
<dbReference type="Proteomes" id="UP000193144">
    <property type="component" value="Unassembled WGS sequence"/>
</dbReference>
<dbReference type="STRING" id="1231657.A0A1Y1Z5R4"/>
<keyword evidence="2" id="KW-0285">Flavoprotein</keyword>
<dbReference type="Pfam" id="PF00743">
    <property type="entry name" value="FMO-like"/>
    <property type="match status" value="1"/>
</dbReference>
<dbReference type="GO" id="GO:0050660">
    <property type="term" value="F:flavin adenine dinucleotide binding"/>
    <property type="evidence" value="ECO:0007669"/>
    <property type="project" value="InterPro"/>
</dbReference>
<keyword evidence="4" id="KW-0521">NADP</keyword>
<organism evidence="7 8">
    <name type="scientific">Clohesyomyces aquaticus</name>
    <dbReference type="NCBI Taxonomy" id="1231657"/>
    <lineage>
        <taxon>Eukaryota</taxon>
        <taxon>Fungi</taxon>
        <taxon>Dikarya</taxon>
        <taxon>Ascomycota</taxon>
        <taxon>Pezizomycotina</taxon>
        <taxon>Dothideomycetes</taxon>
        <taxon>Pleosporomycetidae</taxon>
        <taxon>Pleosporales</taxon>
        <taxon>Lindgomycetaceae</taxon>
        <taxon>Clohesyomyces</taxon>
    </lineage>
</organism>
<proteinExistence type="predicted"/>
<dbReference type="InterPro" id="IPR020946">
    <property type="entry name" value="Flavin_mOase-like"/>
</dbReference>
<evidence type="ECO:0000256" key="3">
    <source>
        <dbReference type="ARBA" id="ARBA00022827"/>
    </source>
</evidence>
<evidence type="ECO:0000256" key="1">
    <source>
        <dbReference type="ARBA" id="ARBA00001974"/>
    </source>
</evidence>
<evidence type="ECO:0000256" key="4">
    <source>
        <dbReference type="ARBA" id="ARBA00022857"/>
    </source>
</evidence>
<dbReference type="GO" id="GO:0004499">
    <property type="term" value="F:N,N-dimethylaniline monooxygenase activity"/>
    <property type="evidence" value="ECO:0007669"/>
    <property type="project" value="InterPro"/>
</dbReference>
<keyword evidence="8" id="KW-1185">Reference proteome</keyword>
<dbReference type="EMBL" id="MCFA01000124">
    <property type="protein sequence ID" value="ORY05556.1"/>
    <property type="molecule type" value="Genomic_DNA"/>
</dbReference>
<comment type="cofactor">
    <cofactor evidence="1">
        <name>FAD</name>
        <dbReference type="ChEBI" id="CHEBI:57692"/>
    </cofactor>
</comment>
<accession>A0A1Y1Z5R4</accession>
<dbReference type="GO" id="GO:0050661">
    <property type="term" value="F:NADP binding"/>
    <property type="evidence" value="ECO:0007669"/>
    <property type="project" value="InterPro"/>
</dbReference>
<reference evidence="7 8" key="1">
    <citation type="submission" date="2016-07" db="EMBL/GenBank/DDBJ databases">
        <title>Pervasive Adenine N6-methylation of Active Genes in Fungi.</title>
        <authorList>
            <consortium name="DOE Joint Genome Institute"/>
            <person name="Mondo S.J."/>
            <person name="Dannebaum R.O."/>
            <person name="Kuo R.C."/>
            <person name="Labutti K."/>
            <person name="Haridas S."/>
            <person name="Kuo A."/>
            <person name="Salamov A."/>
            <person name="Ahrendt S.R."/>
            <person name="Lipzen A."/>
            <person name="Sullivan W."/>
            <person name="Andreopoulos W.B."/>
            <person name="Clum A."/>
            <person name="Lindquist E."/>
            <person name="Daum C."/>
            <person name="Ramamoorthy G.K."/>
            <person name="Gryganskyi A."/>
            <person name="Culley D."/>
            <person name="Magnuson J.K."/>
            <person name="James T.Y."/>
            <person name="O'Malley M.A."/>
            <person name="Stajich J.E."/>
            <person name="Spatafora J.W."/>
            <person name="Visel A."/>
            <person name="Grigoriev I.V."/>
        </authorList>
    </citation>
    <scope>NUCLEOTIDE SEQUENCE [LARGE SCALE GENOMIC DNA]</scope>
    <source>
        <strain evidence="7 8">CBS 115471</strain>
    </source>
</reference>
<evidence type="ECO:0000313" key="7">
    <source>
        <dbReference type="EMBL" id="ORY05556.1"/>
    </source>
</evidence>
<keyword evidence="3" id="KW-0274">FAD</keyword>
<evidence type="ECO:0000256" key="2">
    <source>
        <dbReference type="ARBA" id="ARBA00022630"/>
    </source>
</evidence>
<dbReference type="InterPro" id="IPR036188">
    <property type="entry name" value="FAD/NAD-bd_sf"/>
</dbReference>
<sequence>MNGHVNGHLARNSAPETSYDVIVIGAGISGINAGYRLQTTLPDSTYTILEGRSDLGGTWSLFQYPGIRSDSDLYTFGFPFNPWTKDNPIATGESIYEYMKDTASKFGINEHIQYRHKVASADWSSDAQLWRLEVDNEGTRKALYTKFIIMGTGYYDYEKPLEAKIPGLENFKGTRVHPQFWPQDLDYKGKKAVVIGSGATAITIVPALVEGGVGEVTMLQRSPTYIMSVPQGAPFYDAYLPRSLSLWITRLQHIIIPYLLYLFCRKMPNAARNMITGEAKKLLPKDFPMDPHFTPTYKPWDQRLCFCPEGDFFNAFATGRAHVVTGTIKTVTDDGITLENGETLDTDIIITATGLNLSFCGHIALTVDKVPVSLPSKFLWRSSMLTGVPNLGLIIGYVNASWTLGADSASRLLCRLIKTMNEKGYSSATPKISEEEAKDPQLPLNLKSTYIKSGEKKMPSCGRKGPWMPRDNYIVDSWNADRADLGTGLEFGRKST</sequence>
<dbReference type="AlphaFoldDB" id="A0A1Y1Z5R4"/>
<dbReference type="InterPro" id="IPR051820">
    <property type="entry name" value="FAD-binding_MO"/>
</dbReference>
<evidence type="ECO:0000256" key="5">
    <source>
        <dbReference type="ARBA" id="ARBA00023002"/>
    </source>
</evidence>
<protein>
    <recommendedName>
        <fullName evidence="9">FAD dependent oxidoreductase</fullName>
    </recommendedName>
</protein>
<keyword evidence="6" id="KW-0503">Monooxygenase</keyword>
<dbReference type="Gene3D" id="3.50.50.60">
    <property type="entry name" value="FAD/NAD(P)-binding domain"/>
    <property type="match status" value="2"/>
</dbReference>
<dbReference type="FunFam" id="3.50.50.60:FF:000228">
    <property type="entry name" value="FAD-containing monooxygenase EthA"/>
    <property type="match status" value="1"/>
</dbReference>
<evidence type="ECO:0008006" key="9">
    <source>
        <dbReference type="Google" id="ProtNLM"/>
    </source>
</evidence>
<name>A0A1Y1Z5R4_9PLEO</name>
<dbReference type="PANTHER" id="PTHR43872">
    <property type="entry name" value="MONOOXYGENASE, PUTATIVE (AFU_ORTHOLOGUE AFUA_8G02570)-RELATED"/>
    <property type="match status" value="1"/>
</dbReference>
<comment type="caution">
    <text evidence="7">The sequence shown here is derived from an EMBL/GenBank/DDBJ whole genome shotgun (WGS) entry which is preliminary data.</text>
</comment>
<evidence type="ECO:0000256" key="6">
    <source>
        <dbReference type="ARBA" id="ARBA00023033"/>
    </source>
</evidence>
<dbReference type="SUPFAM" id="SSF51905">
    <property type="entry name" value="FAD/NAD(P)-binding domain"/>
    <property type="match status" value="2"/>
</dbReference>
<keyword evidence="5" id="KW-0560">Oxidoreductase</keyword>
<gene>
    <name evidence="7" type="ORF">BCR34DRAFT_490748</name>
</gene>
<dbReference type="PANTHER" id="PTHR43872:SF1">
    <property type="entry name" value="MONOOXYGENASE, PUTATIVE (AFU_ORTHOLOGUE AFUA_8G02570)-RELATED"/>
    <property type="match status" value="1"/>
</dbReference>